<dbReference type="PANTHER" id="PTHR31134">
    <property type="entry name" value="TRANSMEMBRANE PROTEIN 128"/>
    <property type="match status" value="1"/>
</dbReference>
<sequence length="186" mass="21201">MSGYMRQRHNQGYGDASSSSDDDGDECSRPDFSTPPKPGTWVEFLLNFLWIASAVFMIYLGDGDSNFVFLLWHDEERIKRLPLYFGMIGVGLITLFFLYATIMVACGARKTNQNWEILSVAALLPILIVIGITTFCFFTFALWPIWSFLTLPLVFTLFMSGTVILPYLVIRTFKRQLNVEQPNSIL</sequence>
<accession>A0AAV1EGK9</accession>
<dbReference type="Proteomes" id="UP001161247">
    <property type="component" value="Chromosome 9"/>
</dbReference>
<evidence type="ECO:0000313" key="3">
    <source>
        <dbReference type="EMBL" id="CAI9118833.1"/>
    </source>
</evidence>
<evidence type="ECO:0000313" key="4">
    <source>
        <dbReference type="Proteomes" id="UP001161247"/>
    </source>
</evidence>
<dbReference type="AlphaFoldDB" id="A0AAV1EGK9"/>
<feature type="transmembrane region" description="Helical" evidence="2">
    <location>
        <begin position="117"/>
        <end position="143"/>
    </location>
</feature>
<keyword evidence="2" id="KW-0812">Transmembrane</keyword>
<evidence type="ECO:0000256" key="2">
    <source>
        <dbReference type="SAM" id="Phobius"/>
    </source>
</evidence>
<dbReference type="InterPro" id="IPR033579">
    <property type="entry name" value="TMEM128"/>
</dbReference>
<dbReference type="EMBL" id="OX459126">
    <property type="protein sequence ID" value="CAI9118833.1"/>
    <property type="molecule type" value="Genomic_DNA"/>
</dbReference>
<feature type="transmembrane region" description="Helical" evidence="2">
    <location>
        <begin position="44"/>
        <end position="61"/>
    </location>
</feature>
<name>A0AAV1EGK9_OLDCO</name>
<gene>
    <name evidence="3" type="ORF">OLC1_LOCUS24615</name>
</gene>
<proteinExistence type="predicted"/>
<organism evidence="3 4">
    <name type="scientific">Oldenlandia corymbosa var. corymbosa</name>
    <dbReference type="NCBI Taxonomy" id="529605"/>
    <lineage>
        <taxon>Eukaryota</taxon>
        <taxon>Viridiplantae</taxon>
        <taxon>Streptophyta</taxon>
        <taxon>Embryophyta</taxon>
        <taxon>Tracheophyta</taxon>
        <taxon>Spermatophyta</taxon>
        <taxon>Magnoliopsida</taxon>
        <taxon>eudicotyledons</taxon>
        <taxon>Gunneridae</taxon>
        <taxon>Pentapetalae</taxon>
        <taxon>asterids</taxon>
        <taxon>lamiids</taxon>
        <taxon>Gentianales</taxon>
        <taxon>Rubiaceae</taxon>
        <taxon>Rubioideae</taxon>
        <taxon>Spermacoceae</taxon>
        <taxon>Hedyotis-Oldenlandia complex</taxon>
        <taxon>Oldenlandia</taxon>
    </lineage>
</organism>
<protein>
    <submittedName>
        <fullName evidence="3">OLC1v1020460C1</fullName>
    </submittedName>
</protein>
<feature type="transmembrane region" description="Helical" evidence="2">
    <location>
        <begin position="149"/>
        <end position="170"/>
    </location>
</feature>
<feature type="transmembrane region" description="Helical" evidence="2">
    <location>
        <begin position="81"/>
        <end position="105"/>
    </location>
</feature>
<feature type="region of interest" description="Disordered" evidence="1">
    <location>
        <begin position="1"/>
        <end position="34"/>
    </location>
</feature>
<reference evidence="3" key="1">
    <citation type="submission" date="2023-03" db="EMBL/GenBank/DDBJ databases">
        <authorList>
            <person name="Julca I."/>
        </authorList>
    </citation>
    <scope>NUCLEOTIDE SEQUENCE</scope>
</reference>
<keyword evidence="2" id="KW-1133">Transmembrane helix</keyword>
<dbReference type="PANTHER" id="PTHR31134:SF1">
    <property type="entry name" value="TRANSMEMBRANE PROTEIN 128"/>
    <property type="match status" value="1"/>
</dbReference>
<keyword evidence="2" id="KW-0472">Membrane</keyword>
<keyword evidence="4" id="KW-1185">Reference proteome</keyword>
<dbReference type="Pfam" id="PF20479">
    <property type="entry name" value="TMEM128"/>
    <property type="match status" value="1"/>
</dbReference>
<evidence type="ECO:0000256" key="1">
    <source>
        <dbReference type="SAM" id="MobiDB-lite"/>
    </source>
</evidence>